<keyword evidence="1" id="KW-0732">Signal</keyword>
<reference evidence="4 5" key="1">
    <citation type="submission" date="2018-08" db="EMBL/GenBank/DDBJ databases">
        <title>Hydrogenophaga sp. LA-38 isolated from sludge.</title>
        <authorList>
            <person name="Im W.-T."/>
        </authorList>
    </citation>
    <scope>NUCLEOTIDE SEQUENCE [LARGE SCALE GENOMIC DNA]</scope>
    <source>
        <strain evidence="4 5">LA-38</strain>
    </source>
</reference>
<evidence type="ECO:0000256" key="2">
    <source>
        <dbReference type="ARBA" id="ARBA00023157"/>
    </source>
</evidence>
<proteinExistence type="predicted"/>
<dbReference type="SUPFAM" id="SSF49899">
    <property type="entry name" value="Concanavalin A-like lectins/glucanases"/>
    <property type="match status" value="1"/>
</dbReference>
<gene>
    <name evidence="4" type="ORF">DY262_06020</name>
</gene>
<evidence type="ECO:0000313" key="5">
    <source>
        <dbReference type="Proteomes" id="UP000261931"/>
    </source>
</evidence>
<dbReference type="RefSeq" id="WP_116958065.1">
    <property type="nucleotide sequence ID" value="NZ_QVLS01000003.1"/>
</dbReference>
<name>A0A372EKS5_9BURK</name>
<keyword evidence="5" id="KW-1185">Reference proteome</keyword>
<dbReference type="AlphaFoldDB" id="A0A372EKS5"/>
<comment type="caution">
    <text evidence="4">The sequence shown here is derived from an EMBL/GenBank/DDBJ whole genome shotgun (WGS) entry which is preliminary data.</text>
</comment>
<dbReference type="InterPro" id="IPR006558">
    <property type="entry name" value="LamG-like"/>
</dbReference>
<dbReference type="SMART" id="SM00560">
    <property type="entry name" value="LamGL"/>
    <property type="match status" value="1"/>
</dbReference>
<evidence type="ECO:0000313" key="4">
    <source>
        <dbReference type="EMBL" id="RFP80010.1"/>
    </source>
</evidence>
<keyword evidence="2" id="KW-1015">Disulfide bond</keyword>
<evidence type="ECO:0000259" key="3">
    <source>
        <dbReference type="SMART" id="SM00560"/>
    </source>
</evidence>
<dbReference type="EMBL" id="QVLS01000003">
    <property type="protein sequence ID" value="RFP80010.1"/>
    <property type="molecule type" value="Genomic_DNA"/>
</dbReference>
<dbReference type="Proteomes" id="UP000261931">
    <property type="component" value="Unassembled WGS sequence"/>
</dbReference>
<dbReference type="Pfam" id="PF13385">
    <property type="entry name" value="Laminin_G_3"/>
    <property type="match status" value="1"/>
</dbReference>
<feature type="domain" description="LamG-like jellyroll fold" evidence="3">
    <location>
        <begin position="92"/>
        <end position="221"/>
    </location>
</feature>
<evidence type="ECO:0000256" key="1">
    <source>
        <dbReference type="ARBA" id="ARBA00022729"/>
    </source>
</evidence>
<accession>A0A372EKS5</accession>
<dbReference type="Gene3D" id="2.60.120.200">
    <property type="match status" value="1"/>
</dbReference>
<dbReference type="InterPro" id="IPR046540">
    <property type="entry name" value="DMFA2_C"/>
</dbReference>
<protein>
    <submittedName>
        <fullName evidence="4">LamG domain-containing protein</fullName>
    </submittedName>
</protein>
<organism evidence="4 5">
    <name type="scientific">Hydrogenophaga borbori</name>
    <dbReference type="NCBI Taxonomy" id="2294117"/>
    <lineage>
        <taxon>Bacteria</taxon>
        <taxon>Pseudomonadati</taxon>
        <taxon>Pseudomonadota</taxon>
        <taxon>Betaproteobacteria</taxon>
        <taxon>Burkholderiales</taxon>
        <taxon>Comamonadaceae</taxon>
        <taxon>Hydrogenophaga</taxon>
    </lineage>
</organism>
<dbReference type="InterPro" id="IPR013320">
    <property type="entry name" value="ConA-like_dom_sf"/>
</dbReference>
<sequence length="755" mass="81526">MSAVIPPHRAIALPGLHAYASAVSVAAGEAIGFHVSSSVPYRFSFCALGPDADDASRDPVLHAGGEHPARVQAIHPGSYVHIERGLPEDALEALTLECWLMPWGFGERQAVIAQCDDEVADEGVGLFIEADGTLMLRLGRSRLTGPALAPRQWAHLVAVLHQGHLSLWIDGRRVAQGAAGPGRAGRAALRLGAASAGGVATHFLDADLVMPALYGRALGAAEIAQRGAQRGLQAAQGPGVLACWPLSEQRGERIADASGQARDGRLINHGTWMVVGPAFDPARVPRFSRREGEYAAASDRLRGHGLRLASDDLVDCRWAESHRVTVPRGAKPGIHVGRFECEVDGRPVRYDVSVVVRPAADAAPAPLLVLCATNSWRAYAASPFARNVSGPAHWPRRAAPLPNSHPDAPEYNHYTPHRKGQPTYYAGLRLPWPNAAPDAFYAPEGSGFSQGPRLERCLHRWLDAQGYAYDVVSDLDLHRDPGLLRRYRSVVINGHSEYWSAPAFEGLDAYLRGGGSAVVLSGNSLYWRVSFDEDATVMEQRKTLTPADEHEAALDKHAAPGGVHGEQYHSQDGERGGLWRFNDRSCSELIGLETAGWAFADASDFGVYRVRDAGHFLFHRPHETGLRAGDSFGHGPGGALPRAIGHEWDLSIATLRRMTHHIPRGAELPRDHPGLQVLAEGVRRVPGRLDAYLDFFEGATQSLDGLSAEMVYWERPQGGRVFNAGAVGASWVLGADEAFGALLRNVLHHFGVEPA</sequence>
<dbReference type="Pfam" id="PF20254">
    <property type="entry name" value="DMFA2_C"/>
    <property type="match status" value="1"/>
</dbReference>